<evidence type="ECO:0000313" key="1">
    <source>
        <dbReference type="EMBL" id="KAK8947129.1"/>
    </source>
</evidence>
<proteinExistence type="predicted"/>
<organism evidence="1 2">
    <name type="scientific">Platanthera zijinensis</name>
    <dbReference type="NCBI Taxonomy" id="2320716"/>
    <lineage>
        <taxon>Eukaryota</taxon>
        <taxon>Viridiplantae</taxon>
        <taxon>Streptophyta</taxon>
        <taxon>Embryophyta</taxon>
        <taxon>Tracheophyta</taxon>
        <taxon>Spermatophyta</taxon>
        <taxon>Magnoliopsida</taxon>
        <taxon>Liliopsida</taxon>
        <taxon>Asparagales</taxon>
        <taxon>Orchidaceae</taxon>
        <taxon>Orchidoideae</taxon>
        <taxon>Orchideae</taxon>
        <taxon>Orchidinae</taxon>
        <taxon>Platanthera</taxon>
    </lineage>
</organism>
<dbReference type="Proteomes" id="UP001418222">
    <property type="component" value="Unassembled WGS sequence"/>
</dbReference>
<accession>A0AAP0BQ24</accession>
<dbReference type="AlphaFoldDB" id="A0AAP0BQ24"/>
<sequence>MRRAPTLRLHFAGNTSLWLKTRNYFFEFESEGERVLFLNADVYWLLKSGKGGRACSGRERSSSAH</sequence>
<keyword evidence="2" id="KW-1185">Reference proteome</keyword>
<dbReference type="EMBL" id="JBBWWQ010000005">
    <property type="protein sequence ID" value="KAK8947129.1"/>
    <property type="molecule type" value="Genomic_DNA"/>
</dbReference>
<evidence type="ECO:0000313" key="2">
    <source>
        <dbReference type="Proteomes" id="UP001418222"/>
    </source>
</evidence>
<protein>
    <submittedName>
        <fullName evidence="1">Uncharacterized protein</fullName>
    </submittedName>
</protein>
<name>A0AAP0BQ24_9ASPA</name>
<comment type="caution">
    <text evidence="1">The sequence shown here is derived from an EMBL/GenBank/DDBJ whole genome shotgun (WGS) entry which is preliminary data.</text>
</comment>
<reference evidence="1 2" key="1">
    <citation type="journal article" date="2022" name="Nat. Plants">
        <title>Genomes of leafy and leafless Platanthera orchids illuminate the evolution of mycoheterotrophy.</title>
        <authorList>
            <person name="Li M.H."/>
            <person name="Liu K.W."/>
            <person name="Li Z."/>
            <person name="Lu H.C."/>
            <person name="Ye Q.L."/>
            <person name="Zhang D."/>
            <person name="Wang J.Y."/>
            <person name="Li Y.F."/>
            <person name="Zhong Z.M."/>
            <person name="Liu X."/>
            <person name="Yu X."/>
            <person name="Liu D.K."/>
            <person name="Tu X.D."/>
            <person name="Liu B."/>
            <person name="Hao Y."/>
            <person name="Liao X.Y."/>
            <person name="Jiang Y.T."/>
            <person name="Sun W.H."/>
            <person name="Chen J."/>
            <person name="Chen Y.Q."/>
            <person name="Ai Y."/>
            <person name="Zhai J.W."/>
            <person name="Wu S.S."/>
            <person name="Zhou Z."/>
            <person name="Hsiao Y.Y."/>
            <person name="Wu W.L."/>
            <person name="Chen Y.Y."/>
            <person name="Lin Y.F."/>
            <person name="Hsu J.L."/>
            <person name="Li C.Y."/>
            <person name="Wang Z.W."/>
            <person name="Zhao X."/>
            <person name="Zhong W.Y."/>
            <person name="Ma X.K."/>
            <person name="Ma L."/>
            <person name="Huang J."/>
            <person name="Chen G.Z."/>
            <person name="Huang M.Z."/>
            <person name="Huang L."/>
            <person name="Peng D.H."/>
            <person name="Luo Y.B."/>
            <person name="Zou S.Q."/>
            <person name="Chen S.P."/>
            <person name="Lan S."/>
            <person name="Tsai W.C."/>
            <person name="Van de Peer Y."/>
            <person name="Liu Z.J."/>
        </authorList>
    </citation>
    <scope>NUCLEOTIDE SEQUENCE [LARGE SCALE GENOMIC DNA]</scope>
    <source>
        <strain evidence="1">Lor287</strain>
    </source>
</reference>
<gene>
    <name evidence="1" type="ORF">KSP39_PZI007179</name>
</gene>